<dbReference type="PANTHER" id="PTHR30055">
    <property type="entry name" value="HTH-TYPE TRANSCRIPTIONAL REGULATOR RUTR"/>
    <property type="match status" value="1"/>
</dbReference>
<feature type="domain" description="HTH tetR-type" evidence="6">
    <location>
        <begin position="10"/>
        <end position="70"/>
    </location>
</feature>
<evidence type="ECO:0000313" key="8">
    <source>
        <dbReference type="Proteomes" id="UP000183208"/>
    </source>
</evidence>
<dbReference type="PRINTS" id="PR00455">
    <property type="entry name" value="HTHTETR"/>
</dbReference>
<gene>
    <name evidence="7" type="ORF">SAMN05444171_7301</name>
</gene>
<feature type="region of interest" description="Disordered" evidence="5">
    <location>
        <begin position="195"/>
        <end position="230"/>
    </location>
</feature>
<dbReference type="GO" id="GO:0000976">
    <property type="term" value="F:transcription cis-regulatory region binding"/>
    <property type="evidence" value="ECO:0007669"/>
    <property type="project" value="TreeGrafter"/>
</dbReference>
<dbReference type="EMBL" id="FNTI01000001">
    <property type="protein sequence ID" value="SEE39447.1"/>
    <property type="molecule type" value="Genomic_DNA"/>
</dbReference>
<dbReference type="Pfam" id="PF00440">
    <property type="entry name" value="TetR_N"/>
    <property type="match status" value="1"/>
</dbReference>
<name>A0A1H5IH04_9BRAD</name>
<dbReference type="Pfam" id="PF17932">
    <property type="entry name" value="TetR_C_24"/>
    <property type="match status" value="1"/>
</dbReference>
<evidence type="ECO:0000256" key="2">
    <source>
        <dbReference type="ARBA" id="ARBA00023125"/>
    </source>
</evidence>
<sequence length="230" mass="25390">MARTIGSYGPKTMEAIRKAGLRLIFEHGYSAMSLRQLAAAVGIQAGSLYNHISTKQELLFDLVQDHINELLRQLDLALLGKQRPAEKLSAFVAFHVTYHMTKKREVFIANSELRSLEPKNYDAIVKLRGAYERRLAEILAEGVSEGVFEVVDIQVATFAILALLTGICTWYRPGGRLTREAIIAAHEKLVLSSVTPGGTASPARTNPARTTPVRKRSRPARSVAPGQQRD</sequence>
<feature type="DNA-binding region" description="H-T-H motif" evidence="4">
    <location>
        <begin position="33"/>
        <end position="52"/>
    </location>
</feature>
<dbReference type="PANTHER" id="PTHR30055:SF234">
    <property type="entry name" value="HTH-TYPE TRANSCRIPTIONAL REGULATOR BETI"/>
    <property type="match status" value="1"/>
</dbReference>
<dbReference type="SUPFAM" id="SSF48498">
    <property type="entry name" value="Tetracyclin repressor-like, C-terminal domain"/>
    <property type="match status" value="1"/>
</dbReference>
<evidence type="ECO:0000259" key="6">
    <source>
        <dbReference type="PROSITE" id="PS50977"/>
    </source>
</evidence>
<dbReference type="InterPro" id="IPR036271">
    <property type="entry name" value="Tet_transcr_reg_TetR-rel_C_sf"/>
</dbReference>
<accession>A0A1H5IH04</accession>
<keyword evidence="3" id="KW-0804">Transcription</keyword>
<evidence type="ECO:0000256" key="4">
    <source>
        <dbReference type="PROSITE-ProRule" id="PRU00335"/>
    </source>
</evidence>
<reference evidence="7 8" key="1">
    <citation type="submission" date="2016-10" db="EMBL/GenBank/DDBJ databases">
        <authorList>
            <person name="de Groot N.N."/>
        </authorList>
    </citation>
    <scope>NUCLEOTIDE SEQUENCE [LARGE SCALE GENOMIC DNA]</scope>
    <source>
        <strain evidence="7 8">GAS522</strain>
    </source>
</reference>
<dbReference type="GO" id="GO:0003700">
    <property type="term" value="F:DNA-binding transcription factor activity"/>
    <property type="evidence" value="ECO:0007669"/>
    <property type="project" value="TreeGrafter"/>
</dbReference>
<evidence type="ECO:0000313" key="7">
    <source>
        <dbReference type="EMBL" id="SEE39447.1"/>
    </source>
</evidence>
<evidence type="ECO:0000256" key="5">
    <source>
        <dbReference type="SAM" id="MobiDB-lite"/>
    </source>
</evidence>
<protein>
    <submittedName>
        <fullName evidence="7">Transcriptional regulator, TetR family</fullName>
    </submittedName>
</protein>
<dbReference type="OrthoDB" id="9779746at2"/>
<proteinExistence type="predicted"/>
<evidence type="ECO:0000256" key="3">
    <source>
        <dbReference type="ARBA" id="ARBA00023163"/>
    </source>
</evidence>
<dbReference type="InterPro" id="IPR050109">
    <property type="entry name" value="HTH-type_TetR-like_transc_reg"/>
</dbReference>
<dbReference type="PROSITE" id="PS50977">
    <property type="entry name" value="HTH_TETR_2"/>
    <property type="match status" value="1"/>
</dbReference>
<dbReference type="AlphaFoldDB" id="A0A1H5IH04"/>
<feature type="compositionally biased region" description="Polar residues" evidence="5">
    <location>
        <begin position="195"/>
        <end position="209"/>
    </location>
</feature>
<dbReference type="RefSeq" id="WP_074829342.1">
    <property type="nucleotide sequence ID" value="NZ_FNTI01000001.1"/>
</dbReference>
<dbReference type="InterPro" id="IPR041490">
    <property type="entry name" value="KstR2_TetR_C"/>
</dbReference>
<dbReference type="Gene3D" id="1.10.357.10">
    <property type="entry name" value="Tetracycline Repressor, domain 2"/>
    <property type="match status" value="1"/>
</dbReference>
<dbReference type="SUPFAM" id="SSF46689">
    <property type="entry name" value="Homeodomain-like"/>
    <property type="match status" value="1"/>
</dbReference>
<dbReference type="InterPro" id="IPR001647">
    <property type="entry name" value="HTH_TetR"/>
</dbReference>
<keyword evidence="2 4" id="KW-0238">DNA-binding</keyword>
<organism evidence="7 8">
    <name type="scientific">Bradyrhizobium lablabi</name>
    <dbReference type="NCBI Taxonomy" id="722472"/>
    <lineage>
        <taxon>Bacteria</taxon>
        <taxon>Pseudomonadati</taxon>
        <taxon>Pseudomonadota</taxon>
        <taxon>Alphaproteobacteria</taxon>
        <taxon>Hyphomicrobiales</taxon>
        <taxon>Nitrobacteraceae</taxon>
        <taxon>Bradyrhizobium</taxon>
    </lineage>
</organism>
<dbReference type="InterPro" id="IPR009057">
    <property type="entry name" value="Homeodomain-like_sf"/>
</dbReference>
<evidence type="ECO:0000256" key="1">
    <source>
        <dbReference type="ARBA" id="ARBA00023015"/>
    </source>
</evidence>
<dbReference type="Proteomes" id="UP000183208">
    <property type="component" value="Unassembled WGS sequence"/>
</dbReference>
<keyword evidence="1" id="KW-0805">Transcription regulation</keyword>